<feature type="non-terminal residue" evidence="1">
    <location>
        <position position="1"/>
    </location>
</feature>
<organism evidence="1 2">
    <name type="scientific">Fibrisoma montanum</name>
    <dbReference type="NCBI Taxonomy" id="2305895"/>
    <lineage>
        <taxon>Bacteria</taxon>
        <taxon>Pseudomonadati</taxon>
        <taxon>Bacteroidota</taxon>
        <taxon>Cytophagia</taxon>
        <taxon>Cytophagales</taxon>
        <taxon>Spirosomataceae</taxon>
        <taxon>Fibrisoma</taxon>
    </lineage>
</organism>
<protein>
    <submittedName>
        <fullName evidence="1">Uncharacterized protein</fullName>
    </submittedName>
</protein>
<sequence>VFKRKELIKDETERRSTVKIAFGKSCTDDRKITITNTWTRSEEEIAPTLRAQWEETQCRKQETQGRGMSDECVAARRLSAHLNKAVWTVNWNEMPAVVYNTTTKASNLVRYWLGPYMSDNQWDVKNTENQITIESV</sequence>
<feature type="non-terminal residue" evidence="1">
    <location>
        <position position="136"/>
    </location>
</feature>
<dbReference type="EMBL" id="QXED01000041">
    <property type="protein sequence ID" value="RIV17086.1"/>
    <property type="molecule type" value="Genomic_DNA"/>
</dbReference>
<reference evidence="1 2" key="1">
    <citation type="submission" date="2018-08" db="EMBL/GenBank/DDBJ databases">
        <title>Fibrisoma montanum sp. nov., isolated from Danxia mountain soil.</title>
        <authorList>
            <person name="Huang Y."/>
        </authorList>
    </citation>
    <scope>NUCLEOTIDE SEQUENCE [LARGE SCALE GENOMIC DNA]</scope>
    <source>
        <strain evidence="1 2">HYT19</strain>
    </source>
</reference>
<evidence type="ECO:0000313" key="1">
    <source>
        <dbReference type="EMBL" id="RIV17086.1"/>
    </source>
</evidence>
<dbReference type="RefSeq" id="WP_158600409.1">
    <property type="nucleotide sequence ID" value="NZ_QXED01000041.1"/>
</dbReference>
<comment type="caution">
    <text evidence="1">The sequence shown here is derived from an EMBL/GenBank/DDBJ whole genome shotgun (WGS) entry which is preliminary data.</text>
</comment>
<dbReference type="AlphaFoldDB" id="A0A418LV49"/>
<name>A0A418LV49_9BACT</name>
<dbReference type="Proteomes" id="UP000283523">
    <property type="component" value="Unassembled WGS sequence"/>
</dbReference>
<evidence type="ECO:0000313" key="2">
    <source>
        <dbReference type="Proteomes" id="UP000283523"/>
    </source>
</evidence>
<keyword evidence="2" id="KW-1185">Reference proteome</keyword>
<proteinExistence type="predicted"/>
<gene>
    <name evidence="1" type="ORF">DYU11_32880</name>
</gene>
<accession>A0A418LV49</accession>